<dbReference type="Pfam" id="PF01529">
    <property type="entry name" value="DHHC"/>
    <property type="match status" value="1"/>
</dbReference>
<dbReference type="VEuPathDB" id="FungiDB:HpaG803610"/>
<dbReference type="GO" id="GO:0019706">
    <property type="term" value="F:protein-cysteine S-palmitoyltransferase activity"/>
    <property type="evidence" value="ECO:0007669"/>
    <property type="project" value="UniProtKB-EC"/>
</dbReference>
<dbReference type="PANTHER" id="PTHR22883:SF203">
    <property type="entry name" value="PALMITOYLTRANSFERASE"/>
    <property type="match status" value="1"/>
</dbReference>
<evidence type="ECO:0000313" key="10">
    <source>
        <dbReference type="EnsemblProtists" id="HpaP803610"/>
    </source>
</evidence>
<comment type="subcellular location">
    <subcellularLocation>
        <location evidence="1">Membrane</location>
        <topology evidence="1">Multi-pass membrane protein</topology>
    </subcellularLocation>
</comment>
<comment type="domain">
    <text evidence="7">The DHHC domain is required for palmitoyltransferase activity.</text>
</comment>
<evidence type="ECO:0000256" key="7">
    <source>
        <dbReference type="RuleBase" id="RU079119"/>
    </source>
</evidence>
<evidence type="ECO:0000256" key="1">
    <source>
        <dbReference type="ARBA" id="ARBA00004141"/>
    </source>
</evidence>
<feature type="compositionally biased region" description="Polar residues" evidence="8">
    <location>
        <begin position="285"/>
        <end position="301"/>
    </location>
</feature>
<dbReference type="STRING" id="559515.M4BBE7"/>
<feature type="region of interest" description="Disordered" evidence="8">
    <location>
        <begin position="275"/>
        <end position="301"/>
    </location>
</feature>
<dbReference type="OMA" id="ANYAQFF"/>
<sequence length="328" mass="36933">MTRTLTPPSQVSSSPHSLTTNCSPRINSSDETLNTELVHPRHNGFERPFSRDQVISWIGHSVSALCFFIGAISIYVHCTGQGSPDNKDTSSSTVTILTFIAVAVHLVNSTILVTSWRFCETVDPAAHRNDVVPQNNGWWCVRLSGPRWEKTRYCALCRKTVPGMDHHCTWLQTCIGKANYVQFFTVACTGTVQFVLQVAYAILCLLWLHAHPMKDADVFGYLAKCCFFLCSVISVPCMFMYFVLVGFHLWLMVLGYGTYDWMLRRRQEQRTKLEAKKMNKHAANGDTSESSFASTRHGQPVTLGTSSHAAIIVEDVKLEERDRELTML</sequence>
<evidence type="ECO:0000259" key="9">
    <source>
        <dbReference type="Pfam" id="PF01529"/>
    </source>
</evidence>
<dbReference type="PANTHER" id="PTHR22883">
    <property type="entry name" value="ZINC FINGER DHHC DOMAIN CONTAINING PROTEIN"/>
    <property type="match status" value="1"/>
</dbReference>
<feature type="region of interest" description="Disordered" evidence="8">
    <location>
        <begin position="1"/>
        <end position="30"/>
    </location>
</feature>
<dbReference type="EnsemblProtists" id="HpaT803610">
    <property type="protein sequence ID" value="HpaP803610"/>
    <property type="gene ID" value="HpaG803610"/>
</dbReference>
<feature type="domain" description="Palmitoyltransferase DHHC" evidence="9">
    <location>
        <begin position="139"/>
        <end position="262"/>
    </location>
</feature>
<dbReference type="Proteomes" id="UP000011713">
    <property type="component" value="Unassembled WGS sequence"/>
</dbReference>
<reference evidence="11" key="1">
    <citation type="journal article" date="2010" name="Science">
        <title>Signatures of adaptation to obligate biotrophy in the Hyaloperonospora arabidopsidis genome.</title>
        <authorList>
            <person name="Baxter L."/>
            <person name="Tripathy S."/>
            <person name="Ishaque N."/>
            <person name="Boot N."/>
            <person name="Cabral A."/>
            <person name="Kemen E."/>
            <person name="Thines M."/>
            <person name="Ah-Fong A."/>
            <person name="Anderson R."/>
            <person name="Badejoko W."/>
            <person name="Bittner-Eddy P."/>
            <person name="Boore J.L."/>
            <person name="Chibucos M.C."/>
            <person name="Coates M."/>
            <person name="Dehal P."/>
            <person name="Delehaunty K."/>
            <person name="Dong S."/>
            <person name="Downton P."/>
            <person name="Dumas B."/>
            <person name="Fabro G."/>
            <person name="Fronick C."/>
            <person name="Fuerstenberg S.I."/>
            <person name="Fulton L."/>
            <person name="Gaulin E."/>
            <person name="Govers F."/>
            <person name="Hughes L."/>
            <person name="Humphray S."/>
            <person name="Jiang R.H."/>
            <person name="Judelson H."/>
            <person name="Kamoun S."/>
            <person name="Kyung K."/>
            <person name="Meijer H."/>
            <person name="Minx P."/>
            <person name="Morris P."/>
            <person name="Nelson J."/>
            <person name="Phuntumart V."/>
            <person name="Qutob D."/>
            <person name="Rehmany A."/>
            <person name="Rougon-Cardoso A."/>
            <person name="Ryden P."/>
            <person name="Torto-Alalibo T."/>
            <person name="Studholme D."/>
            <person name="Wang Y."/>
            <person name="Win J."/>
            <person name="Wood J."/>
            <person name="Clifton S.W."/>
            <person name="Rogers J."/>
            <person name="Van den Ackerveken G."/>
            <person name="Jones J.D."/>
            <person name="McDowell J.M."/>
            <person name="Beynon J."/>
            <person name="Tyler B.M."/>
        </authorList>
    </citation>
    <scope>NUCLEOTIDE SEQUENCE [LARGE SCALE GENOMIC DNA]</scope>
    <source>
        <strain evidence="11">Emoy2</strain>
    </source>
</reference>
<feature type="transmembrane region" description="Helical" evidence="7">
    <location>
        <begin position="180"/>
        <end position="206"/>
    </location>
</feature>
<comment type="catalytic activity">
    <reaction evidence="7">
        <text>L-cysteinyl-[protein] + hexadecanoyl-CoA = S-hexadecanoyl-L-cysteinyl-[protein] + CoA</text>
        <dbReference type="Rhea" id="RHEA:36683"/>
        <dbReference type="Rhea" id="RHEA-COMP:10131"/>
        <dbReference type="Rhea" id="RHEA-COMP:11032"/>
        <dbReference type="ChEBI" id="CHEBI:29950"/>
        <dbReference type="ChEBI" id="CHEBI:57287"/>
        <dbReference type="ChEBI" id="CHEBI:57379"/>
        <dbReference type="ChEBI" id="CHEBI:74151"/>
        <dbReference type="EC" id="2.3.1.225"/>
    </reaction>
</comment>
<dbReference type="PROSITE" id="PS50216">
    <property type="entry name" value="DHHC"/>
    <property type="match status" value="1"/>
</dbReference>
<evidence type="ECO:0000256" key="5">
    <source>
        <dbReference type="ARBA" id="ARBA00023136"/>
    </source>
</evidence>
<dbReference type="GO" id="GO:0005783">
    <property type="term" value="C:endoplasmic reticulum"/>
    <property type="evidence" value="ECO:0007669"/>
    <property type="project" value="TreeGrafter"/>
</dbReference>
<accession>M4BBE7</accession>
<feature type="transmembrane region" description="Helical" evidence="7">
    <location>
        <begin position="54"/>
        <end position="76"/>
    </location>
</feature>
<evidence type="ECO:0000256" key="8">
    <source>
        <dbReference type="SAM" id="MobiDB-lite"/>
    </source>
</evidence>
<dbReference type="EMBL" id="JH598095">
    <property type="status" value="NOT_ANNOTATED_CDS"/>
    <property type="molecule type" value="Genomic_DNA"/>
</dbReference>
<comment type="similarity">
    <text evidence="7">Belongs to the DHHC palmitoyltransferase family.</text>
</comment>
<keyword evidence="6 7" id="KW-0012">Acyltransferase</keyword>
<dbReference type="EC" id="2.3.1.225" evidence="7"/>
<dbReference type="InterPro" id="IPR039859">
    <property type="entry name" value="PFA4/ZDH16/20/ERF2-like"/>
</dbReference>
<feature type="transmembrane region" description="Helical" evidence="7">
    <location>
        <begin position="96"/>
        <end position="118"/>
    </location>
</feature>
<organism evidence="10 11">
    <name type="scientific">Hyaloperonospora arabidopsidis (strain Emoy2)</name>
    <name type="common">Downy mildew agent</name>
    <name type="synonym">Peronospora arabidopsidis</name>
    <dbReference type="NCBI Taxonomy" id="559515"/>
    <lineage>
        <taxon>Eukaryota</taxon>
        <taxon>Sar</taxon>
        <taxon>Stramenopiles</taxon>
        <taxon>Oomycota</taxon>
        <taxon>Peronosporomycetes</taxon>
        <taxon>Peronosporales</taxon>
        <taxon>Peronosporaceae</taxon>
        <taxon>Hyaloperonospora</taxon>
    </lineage>
</organism>
<name>M4BBE7_HYAAE</name>
<reference evidence="10" key="2">
    <citation type="submission" date="2015-06" db="UniProtKB">
        <authorList>
            <consortium name="EnsemblProtists"/>
        </authorList>
    </citation>
    <scope>IDENTIFICATION</scope>
    <source>
        <strain evidence="10">Emoy2</strain>
    </source>
</reference>
<evidence type="ECO:0000256" key="2">
    <source>
        <dbReference type="ARBA" id="ARBA00022679"/>
    </source>
</evidence>
<dbReference type="AlphaFoldDB" id="M4BBE7"/>
<evidence type="ECO:0000256" key="4">
    <source>
        <dbReference type="ARBA" id="ARBA00022989"/>
    </source>
</evidence>
<keyword evidence="11" id="KW-1185">Reference proteome</keyword>
<keyword evidence="3 7" id="KW-0812">Transmembrane</keyword>
<evidence type="ECO:0000256" key="6">
    <source>
        <dbReference type="ARBA" id="ARBA00023315"/>
    </source>
</evidence>
<keyword evidence="4 7" id="KW-1133">Transmembrane helix</keyword>
<evidence type="ECO:0000256" key="3">
    <source>
        <dbReference type="ARBA" id="ARBA00022692"/>
    </source>
</evidence>
<evidence type="ECO:0000313" key="11">
    <source>
        <dbReference type="Proteomes" id="UP000011713"/>
    </source>
</evidence>
<proteinExistence type="inferred from homology"/>
<dbReference type="GO" id="GO:0005794">
    <property type="term" value="C:Golgi apparatus"/>
    <property type="evidence" value="ECO:0007669"/>
    <property type="project" value="TreeGrafter"/>
</dbReference>
<dbReference type="HOGENOM" id="CLU_065280_0_0_1"/>
<dbReference type="GO" id="GO:0006612">
    <property type="term" value="P:protein targeting to membrane"/>
    <property type="evidence" value="ECO:0007669"/>
    <property type="project" value="TreeGrafter"/>
</dbReference>
<feature type="transmembrane region" description="Helical" evidence="7">
    <location>
        <begin position="241"/>
        <end position="262"/>
    </location>
</feature>
<dbReference type="InParanoid" id="M4BBE7"/>
<dbReference type="eggNOG" id="KOG1311">
    <property type="taxonomic scope" value="Eukaryota"/>
</dbReference>
<dbReference type="InterPro" id="IPR001594">
    <property type="entry name" value="Palmitoyltrfase_DHHC"/>
</dbReference>
<protein>
    <recommendedName>
        <fullName evidence="7">Palmitoyltransferase</fullName>
        <ecNumber evidence="7">2.3.1.225</ecNumber>
    </recommendedName>
</protein>
<keyword evidence="5 7" id="KW-0472">Membrane</keyword>
<dbReference type="GO" id="GO:0016020">
    <property type="term" value="C:membrane"/>
    <property type="evidence" value="ECO:0007669"/>
    <property type="project" value="UniProtKB-SubCell"/>
</dbReference>
<dbReference type="FunCoup" id="M4BBE7">
    <property type="interactions" value="2"/>
</dbReference>
<keyword evidence="2 7" id="KW-0808">Transferase</keyword>